<keyword evidence="8" id="KW-1185">Reference proteome</keyword>
<sequence>MELQYWHWLVFGMILIISELFIPSFTIFWFGLGALAVGGLIWFVPALSLTLQLLLWTAFSALLTAFWFLVMKPRMVDKTRAGMSREALLGETGQVIRTPEGDRRGVVRFSKPLLGDDEWSFICDEPVQLGDRVQIRDVSGNTLVVAPKTNKQSL</sequence>
<reference evidence="7 8" key="1">
    <citation type="submission" date="2016-10" db="EMBL/GenBank/DDBJ databases">
        <authorList>
            <person name="Varghese N."/>
            <person name="Submissions S."/>
        </authorList>
    </citation>
    <scope>NUCLEOTIDE SEQUENCE [LARGE SCALE GENOMIC DNA]</scope>
    <source>
        <strain evidence="7 8">DSM 1741</strain>
    </source>
</reference>
<dbReference type="PANTHER" id="PTHR33507:SF3">
    <property type="entry name" value="INNER MEMBRANE PROTEIN YBBJ"/>
    <property type="match status" value="1"/>
</dbReference>
<dbReference type="SUPFAM" id="SSF141322">
    <property type="entry name" value="NfeD domain-like"/>
    <property type="match status" value="1"/>
</dbReference>
<dbReference type="Pfam" id="PF01957">
    <property type="entry name" value="NfeD"/>
    <property type="match status" value="1"/>
</dbReference>
<feature type="domain" description="NfeD-like C-terminal" evidence="6">
    <location>
        <begin position="85"/>
        <end position="147"/>
    </location>
</feature>
<dbReference type="Gene3D" id="2.40.50.140">
    <property type="entry name" value="Nucleic acid-binding proteins"/>
    <property type="match status" value="1"/>
</dbReference>
<organism evidence="7 8">
    <name type="scientific">Desulfomicrobium norvegicum (strain DSM 1741 / NCIMB 8310)</name>
    <name type="common">Desulfovibrio baculatus (strain Norway 4)</name>
    <name type="synonym">Desulfovibrio desulfuricans (strain Norway 4)</name>
    <dbReference type="NCBI Taxonomy" id="52561"/>
    <lineage>
        <taxon>Bacteria</taxon>
        <taxon>Pseudomonadati</taxon>
        <taxon>Thermodesulfobacteriota</taxon>
        <taxon>Desulfovibrionia</taxon>
        <taxon>Desulfovibrionales</taxon>
        <taxon>Desulfomicrobiaceae</taxon>
        <taxon>Desulfomicrobium</taxon>
    </lineage>
</organism>
<dbReference type="PANTHER" id="PTHR33507">
    <property type="entry name" value="INNER MEMBRANE PROTEIN YBBJ"/>
    <property type="match status" value="1"/>
</dbReference>
<evidence type="ECO:0000256" key="4">
    <source>
        <dbReference type="ARBA" id="ARBA00023136"/>
    </source>
</evidence>
<dbReference type="RefSeq" id="WP_092189492.1">
    <property type="nucleotide sequence ID" value="NZ_FOTO01000001.1"/>
</dbReference>
<dbReference type="AlphaFoldDB" id="A0A8G2F4A3"/>
<evidence type="ECO:0000313" key="7">
    <source>
        <dbReference type="EMBL" id="SFL25025.1"/>
    </source>
</evidence>
<evidence type="ECO:0000256" key="3">
    <source>
        <dbReference type="ARBA" id="ARBA00022989"/>
    </source>
</evidence>
<evidence type="ECO:0000256" key="1">
    <source>
        <dbReference type="ARBA" id="ARBA00004141"/>
    </source>
</evidence>
<evidence type="ECO:0000313" key="8">
    <source>
        <dbReference type="Proteomes" id="UP000199581"/>
    </source>
</evidence>
<feature type="transmembrane region" description="Helical" evidence="5">
    <location>
        <begin position="53"/>
        <end position="70"/>
    </location>
</feature>
<dbReference type="InterPro" id="IPR002810">
    <property type="entry name" value="NfeD-like_C"/>
</dbReference>
<dbReference type="EMBL" id="FOTO01000001">
    <property type="protein sequence ID" value="SFL25025.1"/>
    <property type="molecule type" value="Genomic_DNA"/>
</dbReference>
<feature type="transmembrane region" description="Helical" evidence="5">
    <location>
        <begin position="6"/>
        <end position="22"/>
    </location>
</feature>
<gene>
    <name evidence="7" type="ORF">SAMN05421830_101157</name>
</gene>
<keyword evidence="3 5" id="KW-1133">Transmembrane helix</keyword>
<name>A0A8G2F4A3_DESNO</name>
<keyword evidence="4 5" id="KW-0472">Membrane</keyword>
<proteinExistence type="predicted"/>
<keyword evidence="2 5" id="KW-0812">Transmembrane</keyword>
<dbReference type="InterPro" id="IPR012340">
    <property type="entry name" value="NA-bd_OB-fold"/>
</dbReference>
<dbReference type="OrthoDB" id="8536525at2"/>
<dbReference type="GO" id="GO:0005886">
    <property type="term" value="C:plasma membrane"/>
    <property type="evidence" value="ECO:0007669"/>
    <property type="project" value="TreeGrafter"/>
</dbReference>
<comment type="caution">
    <text evidence="7">The sequence shown here is derived from an EMBL/GenBank/DDBJ whole genome shotgun (WGS) entry which is preliminary data.</text>
</comment>
<evidence type="ECO:0000256" key="5">
    <source>
        <dbReference type="SAM" id="Phobius"/>
    </source>
</evidence>
<evidence type="ECO:0000256" key="2">
    <source>
        <dbReference type="ARBA" id="ARBA00022692"/>
    </source>
</evidence>
<accession>A0A8G2F4A3</accession>
<dbReference type="Proteomes" id="UP000199581">
    <property type="component" value="Unassembled WGS sequence"/>
</dbReference>
<comment type="subcellular location">
    <subcellularLocation>
        <location evidence="1">Membrane</location>
        <topology evidence="1">Multi-pass membrane protein</topology>
    </subcellularLocation>
</comment>
<dbReference type="InterPro" id="IPR052165">
    <property type="entry name" value="Membrane_assoc_protease"/>
</dbReference>
<evidence type="ECO:0000259" key="6">
    <source>
        <dbReference type="Pfam" id="PF01957"/>
    </source>
</evidence>
<protein>
    <recommendedName>
        <fullName evidence="6">NfeD-like C-terminal domain-containing protein</fullName>
    </recommendedName>
</protein>